<protein>
    <submittedName>
        <fullName evidence="1">Uncharacterized protein</fullName>
    </submittedName>
</protein>
<comment type="caution">
    <text evidence="1">The sequence shown here is derived from an EMBL/GenBank/DDBJ whole genome shotgun (WGS) entry which is preliminary data.</text>
</comment>
<dbReference type="EMBL" id="JBHSWB010000001">
    <property type="protein sequence ID" value="MFC6661400.1"/>
    <property type="molecule type" value="Genomic_DNA"/>
</dbReference>
<organism evidence="1 2">
    <name type="scientific">Deinococcus multiflagellatus</name>
    <dbReference type="NCBI Taxonomy" id="1656887"/>
    <lineage>
        <taxon>Bacteria</taxon>
        <taxon>Thermotogati</taxon>
        <taxon>Deinococcota</taxon>
        <taxon>Deinococci</taxon>
        <taxon>Deinococcales</taxon>
        <taxon>Deinococcaceae</taxon>
        <taxon>Deinococcus</taxon>
    </lineage>
</organism>
<gene>
    <name evidence="1" type="ORF">ACFP90_14390</name>
</gene>
<sequence length="119" mass="12417">MDLKEVGRPRLALLTTPAKALSAEDAREVAGAERDAPVLALASGGGDHRAFDFTWLVQTEGKPTLVAQGQPDLVTDDGLLLPALVAGVRSVEALTPVNTATALKTEASFAPYHPAMEAK</sequence>
<name>A0ABW1ZLW4_9DEIO</name>
<evidence type="ECO:0000313" key="2">
    <source>
        <dbReference type="Proteomes" id="UP001596317"/>
    </source>
</evidence>
<dbReference type="Proteomes" id="UP001596317">
    <property type="component" value="Unassembled WGS sequence"/>
</dbReference>
<keyword evidence="2" id="KW-1185">Reference proteome</keyword>
<accession>A0ABW1ZLW4</accession>
<reference evidence="2" key="1">
    <citation type="journal article" date="2019" name="Int. J. Syst. Evol. Microbiol.">
        <title>The Global Catalogue of Microorganisms (GCM) 10K type strain sequencing project: providing services to taxonomists for standard genome sequencing and annotation.</title>
        <authorList>
            <consortium name="The Broad Institute Genomics Platform"/>
            <consortium name="The Broad Institute Genome Sequencing Center for Infectious Disease"/>
            <person name="Wu L."/>
            <person name="Ma J."/>
        </authorList>
    </citation>
    <scope>NUCLEOTIDE SEQUENCE [LARGE SCALE GENOMIC DNA]</scope>
    <source>
        <strain evidence="2">CCUG 63830</strain>
    </source>
</reference>
<dbReference type="RefSeq" id="WP_380056860.1">
    <property type="nucleotide sequence ID" value="NZ_JBHSWB010000001.1"/>
</dbReference>
<proteinExistence type="predicted"/>
<evidence type="ECO:0000313" key="1">
    <source>
        <dbReference type="EMBL" id="MFC6661400.1"/>
    </source>
</evidence>